<dbReference type="InterPro" id="IPR009003">
    <property type="entry name" value="Peptidase_S1_PA"/>
</dbReference>
<reference evidence="2" key="1">
    <citation type="submission" date="2018-04" db="EMBL/GenBank/DDBJ databases">
        <authorList>
            <person name="Lucker S."/>
            <person name="Sakoula D."/>
        </authorList>
    </citation>
    <scope>NUCLEOTIDE SEQUENCE [LARGE SCALE GENOMIC DNA]</scope>
</reference>
<sequence length="295" mass="32424">MHFHGLREPLVVAAIMLTISQEICQAQTAPPPVLRTSQFDQRVLETVVSIERRPSPDKEIPVGTGFIVRSSRNHLILVTAKHVVIDSDEKLVSDLVYRLNRIGGSTQLVRDADLAQIGVGSWFLSPQHDLAVRFLPIVQESPVKAIPLDRFVEEPQVEAGTPLAALGFPMGLRSVDHYKPIARRGMVGRADPLMVLADLFVFPGNSGGPVVYVPMSKTGDVSTDGAEIVRQEMLVGVVSSFIPYKEIAVSEHTKRPRVVFEENSGLANLVPAWIVKAFITTGDVMSFDETLSRKR</sequence>
<name>A0A330L9R6_9BACT</name>
<accession>A0A330L9R6</accession>
<dbReference type="InParanoid" id="A0A330L9R6"/>
<evidence type="ECO:0000313" key="1">
    <source>
        <dbReference type="EMBL" id="SPP66792.1"/>
    </source>
</evidence>
<evidence type="ECO:0000313" key="2">
    <source>
        <dbReference type="Proteomes" id="UP000248168"/>
    </source>
</evidence>
<dbReference type="Proteomes" id="UP000248168">
    <property type="component" value="Unassembled WGS sequence"/>
</dbReference>
<dbReference type="InterPro" id="IPR043504">
    <property type="entry name" value="Peptidase_S1_PA_chymotrypsin"/>
</dbReference>
<dbReference type="Pfam" id="PF13365">
    <property type="entry name" value="Trypsin_2"/>
    <property type="match status" value="1"/>
</dbReference>
<dbReference type="AlphaFoldDB" id="A0A330L9R6"/>
<gene>
    <name evidence="1" type="ORF">NITLEN_90047</name>
</gene>
<dbReference type="EMBL" id="OUNR01000022">
    <property type="protein sequence ID" value="SPP66792.1"/>
    <property type="molecule type" value="Genomic_DNA"/>
</dbReference>
<protein>
    <submittedName>
        <fullName evidence="1">Uncharacterized protein</fullName>
    </submittedName>
</protein>
<dbReference type="Gene3D" id="2.40.10.10">
    <property type="entry name" value="Trypsin-like serine proteases"/>
    <property type="match status" value="2"/>
</dbReference>
<dbReference type="OrthoDB" id="212300at2"/>
<keyword evidence="2" id="KW-1185">Reference proteome</keyword>
<proteinExistence type="predicted"/>
<dbReference type="SUPFAM" id="SSF50494">
    <property type="entry name" value="Trypsin-like serine proteases"/>
    <property type="match status" value="1"/>
</dbReference>
<organism evidence="1 2">
    <name type="scientific">Nitrospira lenta</name>
    <dbReference type="NCBI Taxonomy" id="1436998"/>
    <lineage>
        <taxon>Bacteria</taxon>
        <taxon>Pseudomonadati</taxon>
        <taxon>Nitrospirota</taxon>
        <taxon>Nitrospiria</taxon>
        <taxon>Nitrospirales</taxon>
        <taxon>Nitrospiraceae</taxon>
        <taxon>Nitrospira</taxon>
    </lineage>
</organism>